<dbReference type="EMBL" id="JAZAQF010000017">
    <property type="protein sequence ID" value="MFG3816678.1"/>
    <property type="molecule type" value="Genomic_DNA"/>
</dbReference>
<dbReference type="RefSeq" id="WP_393010743.1">
    <property type="nucleotide sequence ID" value="NZ_JAZAQF010000017.1"/>
</dbReference>
<dbReference type="PANTHER" id="PTHR34107:SF8">
    <property type="entry name" value="UNIDENTIFIED OPEN READING FRAME"/>
    <property type="match status" value="1"/>
</dbReference>
<sequence>MVLAVSRDRALSLAEFLALPETQPASEYINGQVHQKPMPQGQHSYLQSELTAVLNSILRKAPIARAGAELRCTFGGRVLVPDIVVIKWDRIPRQSDGRVANSFDFAPDWIVEIASPQQPLIRLIEKMQFCLDQGTEMA</sequence>
<evidence type="ECO:0000313" key="2">
    <source>
        <dbReference type="EMBL" id="MFG3816678.1"/>
    </source>
</evidence>
<proteinExistence type="predicted"/>
<dbReference type="SUPFAM" id="SSF52980">
    <property type="entry name" value="Restriction endonuclease-like"/>
    <property type="match status" value="1"/>
</dbReference>
<keyword evidence="2" id="KW-0255">Endonuclease</keyword>
<dbReference type="Proteomes" id="UP001604335">
    <property type="component" value="Unassembled WGS sequence"/>
</dbReference>
<reference evidence="3" key="1">
    <citation type="journal article" date="2024" name="Algal Res.">
        <title>Biochemical, toxicological and genomic investigation of a high-biomass producing Limnothrix strain isolated from Italian shallow drinking water reservoir.</title>
        <authorList>
            <person name="Simonazzi M."/>
            <person name="Shishido T.K."/>
            <person name="Delbaje E."/>
            <person name="Wahlsten M."/>
            <person name="Fewer D.P."/>
            <person name="Sivonen K."/>
            <person name="Pezzolesi L."/>
            <person name="Pistocchi R."/>
        </authorList>
    </citation>
    <scope>NUCLEOTIDE SEQUENCE [LARGE SCALE GENOMIC DNA]</scope>
    <source>
        <strain evidence="3">LRLZ20PSL1</strain>
    </source>
</reference>
<dbReference type="PANTHER" id="PTHR34107">
    <property type="entry name" value="SLL0198 PROTEIN-RELATED"/>
    <property type="match status" value="1"/>
</dbReference>
<feature type="domain" description="Putative restriction endonuclease" evidence="1">
    <location>
        <begin position="14"/>
        <end position="136"/>
    </location>
</feature>
<evidence type="ECO:0000259" key="1">
    <source>
        <dbReference type="Pfam" id="PF05685"/>
    </source>
</evidence>
<name>A0ABW7C9Q2_9CYAN</name>
<protein>
    <submittedName>
        <fullName evidence="2">Uma2 family endonuclease</fullName>
    </submittedName>
</protein>
<keyword evidence="2" id="KW-0540">Nuclease</keyword>
<dbReference type="GO" id="GO:0004519">
    <property type="term" value="F:endonuclease activity"/>
    <property type="evidence" value="ECO:0007669"/>
    <property type="project" value="UniProtKB-KW"/>
</dbReference>
<keyword evidence="2" id="KW-0378">Hydrolase</keyword>
<dbReference type="CDD" id="cd06260">
    <property type="entry name" value="DUF820-like"/>
    <property type="match status" value="1"/>
</dbReference>
<dbReference type="InterPro" id="IPR008538">
    <property type="entry name" value="Uma2"/>
</dbReference>
<dbReference type="InterPro" id="IPR012296">
    <property type="entry name" value="Nuclease_put_TT1808"/>
</dbReference>
<organism evidence="2 3">
    <name type="scientific">Limnothrix redekei LRLZ20PSL1</name>
    <dbReference type="NCBI Taxonomy" id="3112953"/>
    <lineage>
        <taxon>Bacteria</taxon>
        <taxon>Bacillati</taxon>
        <taxon>Cyanobacteriota</taxon>
        <taxon>Cyanophyceae</taxon>
        <taxon>Pseudanabaenales</taxon>
        <taxon>Pseudanabaenaceae</taxon>
        <taxon>Limnothrix</taxon>
    </lineage>
</organism>
<evidence type="ECO:0000313" key="3">
    <source>
        <dbReference type="Proteomes" id="UP001604335"/>
    </source>
</evidence>
<dbReference type="Gene3D" id="3.90.1570.10">
    <property type="entry name" value="tt1808, chain A"/>
    <property type="match status" value="1"/>
</dbReference>
<dbReference type="Pfam" id="PF05685">
    <property type="entry name" value="Uma2"/>
    <property type="match status" value="1"/>
</dbReference>
<dbReference type="InterPro" id="IPR011335">
    <property type="entry name" value="Restrct_endonuc-II-like"/>
</dbReference>
<accession>A0ABW7C9Q2</accession>
<comment type="caution">
    <text evidence="2">The sequence shown here is derived from an EMBL/GenBank/DDBJ whole genome shotgun (WGS) entry which is preliminary data.</text>
</comment>
<keyword evidence="3" id="KW-1185">Reference proteome</keyword>
<gene>
    <name evidence="2" type="ORF">VPK24_03435</name>
</gene>